<dbReference type="Proteomes" id="UP001470809">
    <property type="component" value="Chromosome"/>
</dbReference>
<protein>
    <submittedName>
        <fullName evidence="2">Uncharacterized protein</fullName>
    </submittedName>
</protein>
<accession>A0AAN0NJS4</accession>
<proteinExistence type="predicted"/>
<keyword evidence="3" id="KW-1185">Reference proteome</keyword>
<name>A0AAN0NJS4_9RHOB</name>
<dbReference type="KEGG" id="yrh:AABB31_16065"/>
<feature type="transmembrane region" description="Helical" evidence="1">
    <location>
        <begin position="107"/>
        <end position="127"/>
    </location>
</feature>
<evidence type="ECO:0000256" key="1">
    <source>
        <dbReference type="SAM" id="Phobius"/>
    </source>
</evidence>
<dbReference type="RefSeq" id="WP_342075862.1">
    <property type="nucleotide sequence ID" value="NZ_CP151767.2"/>
</dbReference>
<gene>
    <name evidence="2" type="ORF">AABB31_16065</name>
</gene>
<keyword evidence="1" id="KW-1133">Transmembrane helix</keyword>
<keyword evidence="1" id="KW-0812">Transmembrane</keyword>
<feature type="transmembrane region" description="Helical" evidence="1">
    <location>
        <begin position="73"/>
        <end position="95"/>
    </location>
</feature>
<feature type="transmembrane region" description="Helical" evidence="1">
    <location>
        <begin position="218"/>
        <end position="238"/>
    </location>
</feature>
<sequence>MWLVPGQAWDAGWRMHGDDQHTLTPPPWRVALPRTVLRIILVAGAAYLIMWGFDLVMDRIRMLDDPAANRAATQVLIAAVIGYAILIAIPFVPGIEIGIALLLMKGAAIAPFVYLATVVGLSAAFVVGQTLSLDWLHKVFADLHMLRACRLLDGIKRHSTQERLAMLTDRLPRWLARPLVQYRYVTIGLLINMPGTSLIGGGGGILMLAGVTRLFHSLWMFAVIALATLPVPLAVWLFGSDVLG</sequence>
<organism evidence="2 3">
    <name type="scientific">Yoonia rhodophyticola</name>
    <dbReference type="NCBI Taxonomy" id="3137370"/>
    <lineage>
        <taxon>Bacteria</taxon>
        <taxon>Pseudomonadati</taxon>
        <taxon>Pseudomonadota</taxon>
        <taxon>Alphaproteobacteria</taxon>
        <taxon>Rhodobacterales</taxon>
        <taxon>Paracoccaceae</taxon>
        <taxon>Yoonia</taxon>
    </lineage>
</organism>
<evidence type="ECO:0000313" key="3">
    <source>
        <dbReference type="Proteomes" id="UP001470809"/>
    </source>
</evidence>
<dbReference type="EMBL" id="CP151767">
    <property type="protein sequence ID" value="WZU66540.1"/>
    <property type="molecule type" value="Genomic_DNA"/>
</dbReference>
<feature type="transmembrane region" description="Helical" evidence="1">
    <location>
        <begin position="184"/>
        <end position="211"/>
    </location>
</feature>
<evidence type="ECO:0000313" key="2">
    <source>
        <dbReference type="EMBL" id="WZU66540.1"/>
    </source>
</evidence>
<feature type="transmembrane region" description="Helical" evidence="1">
    <location>
        <begin position="35"/>
        <end position="53"/>
    </location>
</feature>
<reference evidence="2" key="1">
    <citation type="submission" date="2024-08" db="EMBL/GenBank/DDBJ databases">
        <title>Phylogenomic analyses of a clade within the roseobacter group suggest taxonomic reassignments of species of the genera Aestuariivita, Citreicella, Loktanella, Nautella, Pelagibaca, Ruegeria, Thalassobius, Thiobacimonas and Tropicibacter, and the proposal o.</title>
        <authorList>
            <person name="Jeon C.O."/>
        </authorList>
    </citation>
    <scope>NUCLEOTIDE SEQUENCE</scope>
    <source>
        <strain evidence="2">SS1-5</strain>
    </source>
</reference>
<keyword evidence="1" id="KW-0472">Membrane</keyword>
<dbReference type="AlphaFoldDB" id="A0AAN0NJS4"/>